<keyword evidence="3" id="KW-1185">Reference proteome</keyword>
<feature type="region of interest" description="Disordered" evidence="1">
    <location>
        <begin position="126"/>
        <end position="150"/>
    </location>
</feature>
<evidence type="ECO:0000313" key="2">
    <source>
        <dbReference type="EMBL" id="KAJ8877454.1"/>
    </source>
</evidence>
<sequence length="319" mass="35705">MECVIRVPMLPFPLSSVPHMRQMVPGRLYRPPSNGKAVSPPPPNLSIVFIEFRFECVWESCWTMLLAGGFSRGTPVFPALTFQCRSNLGSHFMSYPGMTDTYGSRLKVVSYSAPIETALRRVYFRPIPPEQTRDRDSHESARATRRRRDRTQLTSLLACPSWHPTVEWPRPRTRRPPPYLQSQTLTQCTNTHSIYVGLLASHQGEPCSIPGRATHGFSHWSPFAPALSFRRCSTLTAITLIGSQDLAVKGGFHDLDSIDATPGDAAVKVFSPARRRRGADTEILFNGVDLPWHSRLVRRLSVELEVLGLNLLAKAGMLV</sequence>
<feature type="compositionally biased region" description="Basic and acidic residues" evidence="1">
    <location>
        <begin position="131"/>
        <end position="142"/>
    </location>
</feature>
<comment type="caution">
    <text evidence="2">The sequence shown here is derived from an EMBL/GenBank/DDBJ whole genome shotgun (WGS) entry which is preliminary data.</text>
</comment>
<reference evidence="2 3" key="1">
    <citation type="submission" date="2023-02" db="EMBL/GenBank/DDBJ databases">
        <title>LHISI_Scaffold_Assembly.</title>
        <authorList>
            <person name="Stuart O.P."/>
            <person name="Cleave R."/>
            <person name="Magrath M.J.L."/>
            <person name="Mikheyev A.S."/>
        </authorList>
    </citation>
    <scope>NUCLEOTIDE SEQUENCE [LARGE SCALE GENOMIC DNA]</scope>
    <source>
        <strain evidence="2">Daus_M_001</strain>
        <tissue evidence="2">Leg muscle</tissue>
    </source>
</reference>
<protein>
    <submittedName>
        <fullName evidence="2">Uncharacterized protein</fullName>
    </submittedName>
</protein>
<dbReference type="EMBL" id="JARBHB010000008">
    <property type="protein sequence ID" value="KAJ8877454.1"/>
    <property type="molecule type" value="Genomic_DNA"/>
</dbReference>
<organism evidence="2 3">
    <name type="scientific">Dryococelus australis</name>
    <dbReference type="NCBI Taxonomy" id="614101"/>
    <lineage>
        <taxon>Eukaryota</taxon>
        <taxon>Metazoa</taxon>
        <taxon>Ecdysozoa</taxon>
        <taxon>Arthropoda</taxon>
        <taxon>Hexapoda</taxon>
        <taxon>Insecta</taxon>
        <taxon>Pterygota</taxon>
        <taxon>Neoptera</taxon>
        <taxon>Polyneoptera</taxon>
        <taxon>Phasmatodea</taxon>
        <taxon>Verophasmatodea</taxon>
        <taxon>Anareolatae</taxon>
        <taxon>Phasmatidae</taxon>
        <taxon>Eurycanthinae</taxon>
        <taxon>Dryococelus</taxon>
    </lineage>
</organism>
<evidence type="ECO:0000313" key="3">
    <source>
        <dbReference type="Proteomes" id="UP001159363"/>
    </source>
</evidence>
<dbReference type="Proteomes" id="UP001159363">
    <property type="component" value="Chromosome 7"/>
</dbReference>
<accession>A0ABQ9GZJ4</accession>
<evidence type="ECO:0000256" key="1">
    <source>
        <dbReference type="SAM" id="MobiDB-lite"/>
    </source>
</evidence>
<gene>
    <name evidence="2" type="ORF">PR048_021909</name>
</gene>
<name>A0ABQ9GZJ4_9NEOP</name>
<proteinExistence type="predicted"/>